<protein>
    <submittedName>
        <fullName evidence="4">N-acetyltransferase</fullName>
    </submittedName>
</protein>
<dbReference type="SUPFAM" id="SSF55729">
    <property type="entry name" value="Acyl-CoA N-acyltransferases (Nat)"/>
    <property type="match status" value="1"/>
</dbReference>
<dbReference type="InterPro" id="IPR050832">
    <property type="entry name" value="Bact_Acetyltransf"/>
</dbReference>
<organism evidence="4 5">
    <name type="scientific">Kosakonia pseudosacchari</name>
    <dbReference type="NCBI Taxonomy" id="1646340"/>
    <lineage>
        <taxon>Bacteria</taxon>
        <taxon>Pseudomonadati</taxon>
        <taxon>Pseudomonadota</taxon>
        <taxon>Gammaproteobacteria</taxon>
        <taxon>Enterobacterales</taxon>
        <taxon>Enterobacteriaceae</taxon>
        <taxon>Kosakonia</taxon>
    </lineage>
</organism>
<keyword evidence="5" id="KW-1185">Reference proteome</keyword>
<accession>A0ABX4IKE4</accession>
<evidence type="ECO:0000259" key="3">
    <source>
        <dbReference type="PROSITE" id="PS51186"/>
    </source>
</evidence>
<keyword evidence="2" id="KW-0012">Acyltransferase</keyword>
<dbReference type="InterPro" id="IPR016181">
    <property type="entry name" value="Acyl_CoA_acyltransferase"/>
</dbReference>
<dbReference type="Pfam" id="PF00583">
    <property type="entry name" value="Acetyltransf_1"/>
    <property type="match status" value="1"/>
</dbReference>
<dbReference type="Gene3D" id="3.40.630.30">
    <property type="match status" value="1"/>
</dbReference>
<dbReference type="RefSeq" id="WP_097401672.1">
    <property type="nucleotide sequence ID" value="NZ_CP158850.1"/>
</dbReference>
<keyword evidence="1" id="KW-0808">Transferase</keyword>
<evidence type="ECO:0000313" key="4">
    <source>
        <dbReference type="EMBL" id="PDO83945.1"/>
    </source>
</evidence>
<feature type="domain" description="N-acetyltransferase" evidence="3">
    <location>
        <begin position="2"/>
        <end position="170"/>
    </location>
</feature>
<evidence type="ECO:0000256" key="1">
    <source>
        <dbReference type="ARBA" id="ARBA00022679"/>
    </source>
</evidence>
<proteinExistence type="predicted"/>
<dbReference type="CDD" id="cd04301">
    <property type="entry name" value="NAT_SF"/>
    <property type="match status" value="1"/>
</dbReference>
<dbReference type="Proteomes" id="UP000219642">
    <property type="component" value="Unassembled WGS sequence"/>
</dbReference>
<comment type="caution">
    <text evidence="4">The sequence shown here is derived from an EMBL/GenBank/DDBJ whole genome shotgun (WGS) entry which is preliminary data.</text>
</comment>
<dbReference type="PANTHER" id="PTHR43877">
    <property type="entry name" value="AMINOALKYLPHOSPHONATE N-ACETYLTRANSFERASE-RELATED-RELATED"/>
    <property type="match status" value="1"/>
</dbReference>
<dbReference type="InterPro" id="IPR000182">
    <property type="entry name" value="GNAT_dom"/>
</dbReference>
<evidence type="ECO:0000313" key="5">
    <source>
        <dbReference type="Proteomes" id="UP000219642"/>
    </source>
</evidence>
<dbReference type="PROSITE" id="PS51186">
    <property type="entry name" value="GNAT"/>
    <property type="match status" value="1"/>
</dbReference>
<gene>
    <name evidence="4" type="ORF">BK796_19315</name>
</gene>
<reference evidence="4 5" key="1">
    <citation type="submission" date="2017-06" db="EMBL/GenBank/DDBJ databases">
        <title>Draft genome sequence of nitrogen-fixing Kosakonia pseudosacchari strain NN143 isolated from sugarcane roots.</title>
        <authorList>
            <person name="Li Y."/>
            <person name="Li S."/>
            <person name="Lin L."/>
            <person name="Wu X."/>
            <person name="Yang L."/>
            <person name="Li Y."/>
            <person name="An Q."/>
        </authorList>
    </citation>
    <scope>NUCLEOTIDE SEQUENCE [LARGE SCALE GENOMIC DNA]</scope>
    <source>
        <strain evidence="4 5">NN143</strain>
    </source>
</reference>
<name>A0ABX4IKE4_9ENTR</name>
<sequence length="171" mass="19382">MLTIRKAEIADAALLSEMGYASYRHHFAPLWREPAELEDFLTQEYSVPALQQSLQSTTGNWFIAEDVAPVGFAKVTWHRAVDEQGPAGTLLHKLYLLPGETRKGYGEQLLAEVERLAQLRGERFIWLEVLDANPNAQRFYLRQGFTHLKDTQFSTASQQSTLHILGKPLSL</sequence>
<dbReference type="EMBL" id="NITV01000011">
    <property type="protein sequence ID" value="PDO83945.1"/>
    <property type="molecule type" value="Genomic_DNA"/>
</dbReference>
<evidence type="ECO:0000256" key="2">
    <source>
        <dbReference type="ARBA" id="ARBA00023315"/>
    </source>
</evidence>